<dbReference type="Proteomes" id="UP000219369">
    <property type="component" value="Unassembled WGS sequence"/>
</dbReference>
<dbReference type="InterPro" id="IPR020843">
    <property type="entry name" value="ER"/>
</dbReference>
<feature type="domain" description="Enoyl reductase (ER)" evidence="1">
    <location>
        <begin position="47"/>
        <end position="374"/>
    </location>
</feature>
<dbReference type="VEuPathDB" id="FungiDB:FOC1_g10009804"/>
<dbReference type="VEuPathDB" id="FungiDB:FOIG_15031"/>
<dbReference type="PANTHER" id="PTHR44013:SF1">
    <property type="entry name" value="ZINC-TYPE ALCOHOL DEHYDROGENASE-LIKE PROTEIN C16A3.02C"/>
    <property type="match status" value="1"/>
</dbReference>
<dbReference type="VEuPathDB" id="FungiDB:HZS61_002681"/>
<dbReference type="InterPro" id="IPR036291">
    <property type="entry name" value="NAD(P)-bd_dom_sf"/>
</dbReference>
<dbReference type="InterPro" id="IPR013154">
    <property type="entry name" value="ADH-like_N"/>
</dbReference>
<dbReference type="SUPFAM" id="SSF51735">
    <property type="entry name" value="NAD(P)-binding Rossmann-fold domains"/>
    <property type="match status" value="1"/>
</dbReference>
<protein>
    <submittedName>
        <fullName evidence="2">Related to zinc alcohol dehydrogenase</fullName>
    </submittedName>
</protein>
<dbReference type="GO" id="GO:0016491">
    <property type="term" value="F:oxidoreductase activity"/>
    <property type="evidence" value="ECO:0007669"/>
    <property type="project" value="InterPro"/>
</dbReference>
<dbReference type="AlphaFoldDB" id="A0A2H3SKF5"/>
<dbReference type="PANTHER" id="PTHR44013">
    <property type="entry name" value="ZINC-TYPE ALCOHOL DEHYDROGENASE-LIKE PROTEIN C16A3.02C"/>
    <property type="match status" value="1"/>
</dbReference>
<dbReference type="CDD" id="cd08267">
    <property type="entry name" value="MDR1"/>
    <property type="match status" value="1"/>
</dbReference>
<dbReference type="OrthoDB" id="201656at2759"/>
<organism evidence="2 3">
    <name type="scientific">Fusarium oxysporum</name>
    <name type="common">Fusarium vascular wilt</name>
    <dbReference type="NCBI Taxonomy" id="5507"/>
    <lineage>
        <taxon>Eukaryota</taxon>
        <taxon>Fungi</taxon>
        <taxon>Dikarya</taxon>
        <taxon>Ascomycota</taxon>
        <taxon>Pezizomycotina</taxon>
        <taxon>Sordariomycetes</taxon>
        <taxon>Hypocreomycetidae</taxon>
        <taxon>Hypocreales</taxon>
        <taxon>Nectriaceae</taxon>
        <taxon>Fusarium</taxon>
        <taxon>Fusarium oxysporum species complex</taxon>
    </lineage>
</organism>
<dbReference type="Gene3D" id="3.90.180.10">
    <property type="entry name" value="Medium-chain alcohol dehydrogenases, catalytic domain"/>
    <property type="match status" value="1"/>
</dbReference>
<dbReference type="Pfam" id="PF08240">
    <property type="entry name" value="ADH_N"/>
    <property type="match status" value="1"/>
</dbReference>
<sequence length="383" mass="41093">MIAEKFAEMSDSEIMIVRIHLFSSYFSTAKVTCPAMFALRYASAKGGVENNLALEQKVDKPVLPGAGPAALVKVLHSSLNPQDYKLPELPFLGPSTIPPPAIPGTDYVGRIHETNIPELEQGDLVFGTLDLPTKYGSLAEYVLIKGTDGIAKLPKGFEESRIDLQLFACLGTAGLTALQSLESQTSGAQVFINGGSGGTGTFCIQIAKNINGAARIVTTCSAKNFALVKELGADEVIDYAQVNVVESLRAVTQLAGRKFDLVVDNVGNSPDLYWQSHSFLHEGGHFIQIGAPNLNLGYAFATARKLMWSRLPWTARAKFSAMVVKTNNEQLETLGRWIAEGKLKAVIGGRYSLGEAAQAFAVLKSGKARGKLVIDVAGYLSLE</sequence>
<name>A0A2H3SKF5_FUSOX</name>
<accession>A0A2H3SKF5</accession>
<dbReference type="VEuPathDB" id="FungiDB:FOMG_14175"/>
<dbReference type="VEuPathDB" id="FungiDB:FOZG_11867"/>
<dbReference type="InterPro" id="IPR011032">
    <property type="entry name" value="GroES-like_sf"/>
</dbReference>
<dbReference type="Gene3D" id="3.40.50.720">
    <property type="entry name" value="NAD(P)-binding Rossmann-like Domain"/>
    <property type="match status" value="1"/>
</dbReference>
<dbReference type="SMART" id="SM00829">
    <property type="entry name" value="PKS_ER"/>
    <property type="match status" value="1"/>
</dbReference>
<evidence type="ECO:0000313" key="3">
    <source>
        <dbReference type="Proteomes" id="UP000219369"/>
    </source>
</evidence>
<dbReference type="VEuPathDB" id="FungiDB:FOC4_g10007781"/>
<reference evidence="3" key="1">
    <citation type="submission" date="2016-09" db="EMBL/GenBank/DDBJ databases">
        <authorList>
            <person name="Guldener U."/>
        </authorList>
    </citation>
    <scope>NUCLEOTIDE SEQUENCE [LARGE SCALE GENOMIC DNA]</scope>
    <source>
        <strain evidence="3">V64-1</strain>
    </source>
</reference>
<dbReference type="VEuPathDB" id="FungiDB:FOXG_11742"/>
<dbReference type="InterPro" id="IPR052733">
    <property type="entry name" value="Chloroplast_QOR"/>
</dbReference>
<evidence type="ECO:0000259" key="1">
    <source>
        <dbReference type="SMART" id="SM00829"/>
    </source>
</evidence>
<gene>
    <name evidence="2" type="ORF">FRV6_01169</name>
</gene>
<evidence type="ECO:0000313" key="2">
    <source>
        <dbReference type="EMBL" id="SCO76957.1"/>
    </source>
</evidence>
<dbReference type="Pfam" id="PF13602">
    <property type="entry name" value="ADH_zinc_N_2"/>
    <property type="match status" value="1"/>
</dbReference>
<dbReference type="EMBL" id="FMJY01000001">
    <property type="protein sequence ID" value="SCO76957.1"/>
    <property type="molecule type" value="Genomic_DNA"/>
</dbReference>
<proteinExistence type="predicted"/>
<dbReference type="SUPFAM" id="SSF50129">
    <property type="entry name" value="GroES-like"/>
    <property type="match status" value="1"/>
</dbReference>